<keyword evidence="2" id="KW-1185">Reference proteome</keyword>
<gene>
    <name evidence="1" type="ORF">MKY91_20460</name>
</gene>
<dbReference type="Proteomes" id="UP001418796">
    <property type="component" value="Unassembled WGS sequence"/>
</dbReference>
<evidence type="ECO:0000313" key="2">
    <source>
        <dbReference type="Proteomes" id="UP001418796"/>
    </source>
</evidence>
<reference evidence="1 2" key="1">
    <citation type="submission" date="2024-03" db="EMBL/GenBank/DDBJ databases">
        <title>Bacilli Hybrid Assemblies.</title>
        <authorList>
            <person name="Kovac J."/>
        </authorList>
    </citation>
    <scope>NUCLEOTIDE SEQUENCE [LARGE SCALE GENOMIC DNA]</scope>
    <source>
        <strain evidence="1 2">FSL R7-0666</strain>
    </source>
</reference>
<name>A0ABU9VNR3_9BACI</name>
<proteinExistence type="predicted"/>
<accession>A0ABU9VNR3</accession>
<evidence type="ECO:0000313" key="1">
    <source>
        <dbReference type="EMBL" id="MEN0645541.1"/>
    </source>
</evidence>
<dbReference type="EMBL" id="JBCITK010000002">
    <property type="protein sequence ID" value="MEN0645541.1"/>
    <property type="molecule type" value="Genomic_DNA"/>
</dbReference>
<comment type="caution">
    <text evidence="1">The sequence shown here is derived from an EMBL/GenBank/DDBJ whole genome shotgun (WGS) entry which is preliminary data.</text>
</comment>
<protein>
    <submittedName>
        <fullName evidence="1">Uncharacterized protein</fullName>
    </submittedName>
</protein>
<organism evidence="1 2">
    <name type="scientific">Alkalicoccobacillus gibsonii</name>
    <dbReference type="NCBI Taxonomy" id="79881"/>
    <lineage>
        <taxon>Bacteria</taxon>
        <taxon>Bacillati</taxon>
        <taxon>Bacillota</taxon>
        <taxon>Bacilli</taxon>
        <taxon>Bacillales</taxon>
        <taxon>Bacillaceae</taxon>
        <taxon>Alkalicoccobacillus</taxon>
    </lineage>
</organism>
<sequence>MFKRSKEKRVLVYFIKKEEVVITVAVNLSREDLKSGLKDIIIYAKASDYLMKELKIPSDVLSSFKIEYQISSLRGKVTYEHKNT</sequence>
<dbReference type="RefSeq" id="WP_343132208.1">
    <property type="nucleotide sequence ID" value="NZ_JBCITK010000002.1"/>
</dbReference>